<dbReference type="AlphaFoldDB" id="A0AAD7TUE5"/>
<dbReference type="InterPro" id="IPR001680">
    <property type="entry name" value="WD40_rpt"/>
</dbReference>
<dbReference type="InterPro" id="IPR019775">
    <property type="entry name" value="WD40_repeat_CS"/>
</dbReference>
<evidence type="ECO:0000256" key="4">
    <source>
        <dbReference type="SAM" id="MobiDB-lite"/>
    </source>
</evidence>
<name>A0AAD7TUE5_9APHY</name>
<feature type="repeat" description="WD" evidence="3">
    <location>
        <begin position="49"/>
        <end position="83"/>
    </location>
</feature>
<dbReference type="InterPro" id="IPR045151">
    <property type="entry name" value="DCAF8"/>
</dbReference>
<dbReference type="GO" id="GO:0080008">
    <property type="term" value="C:Cul4-RING E3 ubiquitin ligase complex"/>
    <property type="evidence" value="ECO:0007669"/>
    <property type="project" value="TreeGrafter"/>
</dbReference>
<comment type="caution">
    <text evidence="5">The sequence shown here is derived from an EMBL/GenBank/DDBJ whole genome shotgun (WGS) entry which is preliminary data.</text>
</comment>
<evidence type="ECO:0000256" key="3">
    <source>
        <dbReference type="PROSITE-ProRule" id="PRU00221"/>
    </source>
</evidence>
<dbReference type="PANTHER" id="PTHR15574:SF40">
    <property type="entry name" value="WD AND TETRATRICOPEPTIDE REPEATS PROTEIN 1"/>
    <property type="match status" value="1"/>
</dbReference>
<feature type="compositionally biased region" description="Acidic residues" evidence="4">
    <location>
        <begin position="539"/>
        <end position="548"/>
    </location>
</feature>
<gene>
    <name evidence="5" type="ORF">ONZ51_g6513</name>
</gene>
<proteinExistence type="predicted"/>
<dbReference type="Proteomes" id="UP001215151">
    <property type="component" value="Unassembled WGS sequence"/>
</dbReference>
<feature type="region of interest" description="Disordered" evidence="4">
    <location>
        <begin position="1"/>
        <end position="31"/>
    </location>
</feature>
<evidence type="ECO:0008006" key="7">
    <source>
        <dbReference type="Google" id="ProtNLM"/>
    </source>
</evidence>
<reference evidence="5" key="1">
    <citation type="submission" date="2022-11" db="EMBL/GenBank/DDBJ databases">
        <title>Genome Sequence of Cubamyces cubensis.</title>
        <authorList>
            <person name="Buettner E."/>
        </authorList>
    </citation>
    <scope>NUCLEOTIDE SEQUENCE</scope>
    <source>
        <strain evidence="5">MPL-01</strain>
    </source>
</reference>
<dbReference type="Pfam" id="PF00400">
    <property type="entry name" value="WD40"/>
    <property type="match status" value="4"/>
</dbReference>
<sequence length="559" mass="61500">MARTGRSSGRPRARLWDATESHKQTAPTSSTRQAVDALLANGLPYSKKLSAHTSCVNALAISRDGRWLASAGDDPYVHIWDLNQDVVSEPTWRFRGPRSNVFTLAFSASGQYLYSGDTRADILKFDITHLNDPISRRGTASNSPSSRDHQHDDSIRAISTHPTQDHVFLSASEDGRVILHDTRAESRLTRAQGTLQQIAPFSCVQYHPVMHQLFATSDTQGSVCLRDVRMAFGPASQRQHKGVVHKYVTAIAKQGQACMARPETSSLTFDRDGRRLALTMLHHYPTLYALNDPFPIAMFSGRHLPDGTPVPPGERTWSNSCTMKHGSFGGLGSDQDMYYAHGSDDFRTYLWKIPSESALLEQRAVVSPFEWDMCPRPGEIGIRLPLVAILLVALTHVSSLFLTPGSQVLAILPLPLADDQLIGIYPGHDSIVNTALIHPHRPYLFTAGIERFVRLHSPTSITPSTEALPLTPQTVRAVPPTDPNSRQLLLRAMGLIDDDEVDEPDDDSQAIALFDQIIRTEGNGDVFDIRPCGPGYEASDSDDSDSEMETSSSGDAMVE</sequence>
<dbReference type="PROSITE" id="PS00678">
    <property type="entry name" value="WD_REPEATS_1"/>
    <property type="match status" value="1"/>
</dbReference>
<feature type="compositionally biased region" description="Basic and acidic residues" evidence="4">
    <location>
        <begin position="14"/>
        <end position="23"/>
    </location>
</feature>
<dbReference type="SUPFAM" id="SSF50978">
    <property type="entry name" value="WD40 repeat-like"/>
    <property type="match status" value="1"/>
</dbReference>
<accession>A0AAD7TUE5</accession>
<dbReference type="PANTHER" id="PTHR15574">
    <property type="entry name" value="WD REPEAT DOMAIN-CONTAINING FAMILY"/>
    <property type="match status" value="1"/>
</dbReference>
<dbReference type="EMBL" id="JAPEVG010000157">
    <property type="protein sequence ID" value="KAJ8480674.1"/>
    <property type="molecule type" value="Genomic_DNA"/>
</dbReference>
<feature type="compositionally biased region" description="Low complexity" evidence="4">
    <location>
        <begin position="549"/>
        <end position="559"/>
    </location>
</feature>
<dbReference type="InterPro" id="IPR015943">
    <property type="entry name" value="WD40/YVTN_repeat-like_dom_sf"/>
</dbReference>
<feature type="region of interest" description="Disordered" evidence="4">
    <location>
        <begin position="524"/>
        <end position="559"/>
    </location>
</feature>
<evidence type="ECO:0000256" key="2">
    <source>
        <dbReference type="ARBA" id="ARBA00022737"/>
    </source>
</evidence>
<evidence type="ECO:0000256" key="1">
    <source>
        <dbReference type="ARBA" id="ARBA00022574"/>
    </source>
</evidence>
<dbReference type="SMART" id="SM00320">
    <property type="entry name" value="WD40"/>
    <property type="match status" value="5"/>
</dbReference>
<protein>
    <recommendedName>
        <fullName evidence="7">WD40 repeat-like protein</fullName>
    </recommendedName>
</protein>
<evidence type="ECO:0000313" key="6">
    <source>
        <dbReference type="Proteomes" id="UP001215151"/>
    </source>
</evidence>
<dbReference type="PROSITE" id="PS50082">
    <property type="entry name" value="WD_REPEATS_2"/>
    <property type="match status" value="1"/>
</dbReference>
<evidence type="ECO:0000313" key="5">
    <source>
        <dbReference type="EMBL" id="KAJ8480674.1"/>
    </source>
</evidence>
<keyword evidence="1 3" id="KW-0853">WD repeat</keyword>
<dbReference type="GO" id="GO:0045717">
    <property type="term" value="P:negative regulation of fatty acid biosynthetic process"/>
    <property type="evidence" value="ECO:0007669"/>
    <property type="project" value="TreeGrafter"/>
</dbReference>
<keyword evidence="6" id="KW-1185">Reference proteome</keyword>
<keyword evidence="2" id="KW-0677">Repeat</keyword>
<dbReference type="GO" id="GO:0005737">
    <property type="term" value="C:cytoplasm"/>
    <property type="evidence" value="ECO:0007669"/>
    <property type="project" value="TreeGrafter"/>
</dbReference>
<dbReference type="InterPro" id="IPR036322">
    <property type="entry name" value="WD40_repeat_dom_sf"/>
</dbReference>
<dbReference type="Gene3D" id="2.130.10.10">
    <property type="entry name" value="YVTN repeat-like/Quinoprotein amine dehydrogenase"/>
    <property type="match status" value="1"/>
</dbReference>
<dbReference type="PROSITE" id="PS50294">
    <property type="entry name" value="WD_REPEATS_REGION"/>
    <property type="match status" value="1"/>
</dbReference>
<organism evidence="5 6">
    <name type="scientific">Trametes cubensis</name>
    <dbReference type="NCBI Taxonomy" id="1111947"/>
    <lineage>
        <taxon>Eukaryota</taxon>
        <taxon>Fungi</taxon>
        <taxon>Dikarya</taxon>
        <taxon>Basidiomycota</taxon>
        <taxon>Agaricomycotina</taxon>
        <taxon>Agaricomycetes</taxon>
        <taxon>Polyporales</taxon>
        <taxon>Polyporaceae</taxon>
        <taxon>Trametes</taxon>
    </lineage>
</organism>